<organism evidence="3 4">
    <name type="scientific">Pelagicoccus mobilis</name>
    <dbReference type="NCBI Taxonomy" id="415221"/>
    <lineage>
        <taxon>Bacteria</taxon>
        <taxon>Pseudomonadati</taxon>
        <taxon>Verrucomicrobiota</taxon>
        <taxon>Opitutia</taxon>
        <taxon>Puniceicoccales</taxon>
        <taxon>Pelagicoccaceae</taxon>
        <taxon>Pelagicoccus</taxon>
    </lineage>
</organism>
<reference evidence="3" key="1">
    <citation type="submission" date="2021-01" db="EMBL/GenBank/DDBJ databases">
        <title>Modified the classification status of verrucomicrobia.</title>
        <authorList>
            <person name="Feng X."/>
        </authorList>
    </citation>
    <scope>NUCLEOTIDE SEQUENCE</scope>
    <source>
        <strain evidence="3">KCTC 13126</strain>
    </source>
</reference>
<feature type="domain" description="Dienelactone hydrolase" evidence="2">
    <location>
        <begin position="41"/>
        <end position="258"/>
    </location>
</feature>
<dbReference type="PANTHER" id="PTHR22946">
    <property type="entry name" value="DIENELACTONE HYDROLASE DOMAIN-CONTAINING PROTEIN-RELATED"/>
    <property type="match status" value="1"/>
</dbReference>
<keyword evidence="4" id="KW-1185">Reference proteome</keyword>
<dbReference type="InterPro" id="IPR002925">
    <property type="entry name" value="Dienelactn_hydro"/>
</dbReference>
<dbReference type="PANTHER" id="PTHR22946:SF4">
    <property type="entry name" value="ESTERASE FRSA"/>
    <property type="match status" value="1"/>
</dbReference>
<evidence type="ECO:0000259" key="2">
    <source>
        <dbReference type="Pfam" id="PF01738"/>
    </source>
</evidence>
<evidence type="ECO:0000256" key="1">
    <source>
        <dbReference type="SAM" id="SignalP"/>
    </source>
</evidence>
<dbReference type="Proteomes" id="UP000617628">
    <property type="component" value="Unassembled WGS sequence"/>
</dbReference>
<dbReference type="SUPFAM" id="SSF53474">
    <property type="entry name" value="alpha/beta-Hydrolases"/>
    <property type="match status" value="1"/>
</dbReference>
<dbReference type="AlphaFoldDB" id="A0A934RS05"/>
<dbReference type="InterPro" id="IPR029058">
    <property type="entry name" value="AB_hydrolase_fold"/>
</dbReference>
<dbReference type="GO" id="GO:0016787">
    <property type="term" value="F:hydrolase activity"/>
    <property type="evidence" value="ECO:0007669"/>
    <property type="project" value="UniProtKB-KW"/>
</dbReference>
<protein>
    <submittedName>
        <fullName evidence="3">Dienelactone hydrolase family protein</fullName>
    </submittedName>
</protein>
<sequence length="260" mass="27890">MKLASIIFASLALAISTFAHDVMHAKKISYELDGVSFEGTLVYSEHGDNKPGVLMIPNWMGPTEGSLKKAKKIAGDDYVVFMADMYGVNLRPSNGKEAGQAAGAIRADRPLMRARAAKALEVLKVEGSRVGLDKRKTAAIGFCFGGGAVLELGRSGSKVDAVVSFHGDLISPTLESDAANTTAKVLVLHGADDPYVPQDHVQTFVSTMQDTKVDWQLIQYSDTVHSFTNPAANSGGAKYNKTSANRSFSAMNALFEEIWD</sequence>
<feature type="signal peptide" evidence="1">
    <location>
        <begin position="1"/>
        <end position="19"/>
    </location>
</feature>
<gene>
    <name evidence="3" type="ORF">JIN87_06535</name>
</gene>
<evidence type="ECO:0000313" key="4">
    <source>
        <dbReference type="Proteomes" id="UP000617628"/>
    </source>
</evidence>
<evidence type="ECO:0000313" key="3">
    <source>
        <dbReference type="EMBL" id="MBK1876520.1"/>
    </source>
</evidence>
<dbReference type="RefSeq" id="WP_200354737.1">
    <property type="nucleotide sequence ID" value="NZ_JAENIL010000010.1"/>
</dbReference>
<dbReference type="EMBL" id="JAENIL010000010">
    <property type="protein sequence ID" value="MBK1876520.1"/>
    <property type="molecule type" value="Genomic_DNA"/>
</dbReference>
<dbReference type="Pfam" id="PF01738">
    <property type="entry name" value="DLH"/>
    <property type="match status" value="1"/>
</dbReference>
<proteinExistence type="predicted"/>
<comment type="caution">
    <text evidence="3">The sequence shown here is derived from an EMBL/GenBank/DDBJ whole genome shotgun (WGS) entry which is preliminary data.</text>
</comment>
<keyword evidence="1" id="KW-0732">Signal</keyword>
<feature type="chain" id="PRO_5037251083" evidence="1">
    <location>
        <begin position="20"/>
        <end position="260"/>
    </location>
</feature>
<keyword evidence="3" id="KW-0378">Hydrolase</keyword>
<dbReference type="InterPro" id="IPR050261">
    <property type="entry name" value="FrsA_esterase"/>
</dbReference>
<accession>A0A934RS05</accession>
<dbReference type="Gene3D" id="3.40.50.1820">
    <property type="entry name" value="alpha/beta hydrolase"/>
    <property type="match status" value="1"/>
</dbReference>
<name>A0A934RS05_9BACT</name>